<feature type="compositionally biased region" description="Low complexity" evidence="1">
    <location>
        <begin position="103"/>
        <end position="115"/>
    </location>
</feature>
<name>A0ABN6RE00_STRNI</name>
<evidence type="ECO:0000313" key="2">
    <source>
        <dbReference type="EMBL" id="BDM74918.1"/>
    </source>
</evidence>
<gene>
    <name evidence="2" type="ORF">HEK616_84050</name>
</gene>
<keyword evidence="2" id="KW-0614">Plasmid</keyword>
<geneLocation type="plasmid" evidence="2 3">
    <name>SNP1</name>
</geneLocation>
<protein>
    <recommendedName>
        <fullName evidence="4">Transposase</fullName>
    </recommendedName>
</protein>
<evidence type="ECO:0000256" key="1">
    <source>
        <dbReference type="SAM" id="MobiDB-lite"/>
    </source>
</evidence>
<keyword evidence="3" id="KW-1185">Reference proteome</keyword>
<sequence>MAAKSTFTNPGGTAATRVPRLQWPSIVNCAANTVRRAIIAAMNRLFADTPQRSNGRLNVTQLAIEAGLKPWHLTYQHPGLKDLFQEQAAKNEAKRPAHPSPLTPSRSARRSTTTSRHSEHPVSADQIYRALVALGAEPLFDPEGV</sequence>
<organism evidence="2 3">
    <name type="scientific">Streptomyces nigrescens</name>
    <dbReference type="NCBI Taxonomy" id="1920"/>
    <lineage>
        <taxon>Bacteria</taxon>
        <taxon>Bacillati</taxon>
        <taxon>Actinomycetota</taxon>
        <taxon>Actinomycetes</taxon>
        <taxon>Kitasatosporales</taxon>
        <taxon>Streptomycetaceae</taxon>
        <taxon>Streptomyces</taxon>
    </lineage>
</organism>
<evidence type="ECO:0008006" key="4">
    <source>
        <dbReference type="Google" id="ProtNLM"/>
    </source>
</evidence>
<dbReference type="EMBL" id="AP026074">
    <property type="protein sequence ID" value="BDM74918.1"/>
    <property type="molecule type" value="Genomic_DNA"/>
</dbReference>
<reference evidence="2" key="1">
    <citation type="submission" date="2022-06" db="EMBL/GenBank/DDBJ databases">
        <title>Complete genome sequence of Streptomyces nigrescens HEK616.</title>
        <authorList>
            <person name="Asamizu S."/>
            <person name="Onaka H."/>
        </authorList>
    </citation>
    <scope>NUCLEOTIDE SEQUENCE</scope>
    <source>
        <strain evidence="2">HEK616</strain>
        <plasmid evidence="2">SNP1</plasmid>
    </source>
</reference>
<accession>A0ABN6RE00</accession>
<dbReference type="Proteomes" id="UP001059597">
    <property type="component" value="Plasmid SNP1"/>
</dbReference>
<evidence type="ECO:0000313" key="3">
    <source>
        <dbReference type="Proteomes" id="UP001059597"/>
    </source>
</evidence>
<proteinExistence type="predicted"/>
<feature type="region of interest" description="Disordered" evidence="1">
    <location>
        <begin position="87"/>
        <end position="123"/>
    </location>
</feature>